<evidence type="ECO:0000313" key="2">
    <source>
        <dbReference type="Proteomes" id="UP000190675"/>
    </source>
</evidence>
<organism evidence="1 2">
    <name type="scientific">Bradyrhizobium erythrophlei</name>
    <dbReference type="NCBI Taxonomy" id="1437360"/>
    <lineage>
        <taxon>Bacteria</taxon>
        <taxon>Pseudomonadati</taxon>
        <taxon>Pseudomonadota</taxon>
        <taxon>Alphaproteobacteria</taxon>
        <taxon>Hyphomicrobiales</taxon>
        <taxon>Nitrobacteraceae</taxon>
        <taxon>Bradyrhizobium</taxon>
    </lineage>
</organism>
<proteinExistence type="predicted"/>
<name>A0A1M5UCF0_9BRAD</name>
<sequence>MNTLSRFSTFLSAASVIPWLLNLATRLLARGLNMPEPLVHTTGVLVLAQVQTFENNVGKTLCPIRLLRQLQGWLRRSAR</sequence>
<dbReference type="RefSeq" id="WP_079571667.1">
    <property type="nucleotide sequence ID" value="NZ_LT670818.1"/>
</dbReference>
<dbReference type="AlphaFoldDB" id="A0A1M5UCF0"/>
<dbReference type="OrthoDB" id="8241122at2"/>
<evidence type="ECO:0000313" key="1">
    <source>
        <dbReference type="EMBL" id="SHH60588.1"/>
    </source>
</evidence>
<dbReference type="Proteomes" id="UP000190675">
    <property type="component" value="Chromosome I"/>
</dbReference>
<accession>A0A1M5UCF0</accession>
<protein>
    <submittedName>
        <fullName evidence="1">Uncharacterized protein</fullName>
    </submittedName>
</protein>
<dbReference type="EMBL" id="LT670818">
    <property type="protein sequence ID" value="SHH60588.1"/>
    <property type="molecule type" value="Genomic_DNA"/>
</dbReference>
<gene>
    <name evidence="1" type="ORF">SAMN05444169_8311</name>
</gene>
<reference evidence="1 2" key="1">
    <citation type="submission" date="2016-11" db="EMBL/GenBank/DDBJ databases">
        <authorList>
            <person name="Jaros S."/>
            <person name="Januszkiewicz K."/>
            <person name="Wedrychowicz H."/>
        </authorList>
    </citation>
    <scope>NUCLEOTIDE SEQUENCE [LARGE SCALE GENOMIC DNA]</scope>
    <source>
        <strain evidence="1 2">GAS242</strain>
    </source>
</reference>